<keyword evidence="2" id="KW-1185">Reference proteome</keyword>
<organism evidence="1 2">
    <name type="scientific">Clostridium magnum DSM 2767</name>
    <dbReference type="NCBI Taxonomy" id="1121326"/>
    <lineage>
        <taxon>Bacteria</taxon>
        <taxon>Bacillati</taxon>
        <taxon>Bacillota</taxon>
        <taxon>Clostridia</taxon>
        <taxon>Eubacteriales</taxon>
        <taxon>Clostridiaceae</taxon>
        <taxon>Clostridium</taxon>
    </lineage>
</organism>
<gene>
    <name evidence="1" type="ORF">CLMAG_11510</name>
</gene>
<dbReference type="Proteomes" id="UP000076603">
    <property type="component" value="Unassembled WGS sequence"/>
</dbReference>
<sequence>MKDIKNSGFVNLNKISGNYFLLRMIKDVIKKISNNMSLIVRIRTSLFTGDAEKKQVKRVTEAIKGGVDLSNSDVVTDIYKINIRNKKIKIYSCEFLKNILNKKTYSGCKFIIQDRTKREFLSSVTELKDNISYTQIENLLKLSHNNIIVKPIEA</sequence>
<comment type="caution">
    <text evidence="1">The sequence shown here is derived from an EMBL/GenBank/DDBJ whole genome shotgun (WGS) entry which is preliminary data.</text>
</comment>
<dbReference type="AlphaFoldDB" id="A0A161X3M4"/>
<evidence type="ECO:0000313" key="1">
    <source>
        <dbReference type="EMBL" id="KZL94098.1"/>
    </source>
</evidence>
<name>A0A161X3M4_9CLOT</name>
<dbReference type="EMBL" id="LWAE01000001">
    <property type="protein sequence ID" value="KZL94098.1"/>
    <property type="molecule type" value="Genomic_DNA"/>
</dbReference>
<evidence type="ECO:0000313" key="2">
    <source>
        <dbReference type="Proteomes" id="UP000076603"/>
    </source>
</evidence>
<proteinExistence type="predicted"/>
<dbReference type="RefSeq" id="WP_066619061.1">
    <property type="nucleotide sequence ID" value="NZ_FQXL01000009.1"/>
</dbReference>
<accession>A0A161X3M4</accession>
<dbReference type="PATRIC" id="fig|1121326.3.peg.1112"/>
<dbReference type="STRING" id="1121326.CLMAG_11510"/>
<reference evidence="1 2" key="1">
    <citation type="submission" date="2016-04" db="EMBL/GenBank/DDBJ databases">
        <title>Genome sequence of Clostridium magnum DSM 2767.</title>
        <authorList>
            <person name="Poehlein A."/>
            <person name="Uhlig R."/>
            <person name="Fischer R."/>
            <person name="Bahl H."/>
            <person name="Daniel R."/>
        </authorList>
    </citation>
    <scope>NUCLEOTIDE SEQUENCE [LARGE SCALE GENOMIC DNA]</scope>
    <source>
        <strain evidence="1 2">DSM 2767</strain>
    </source>
</reference>
<protein>
    <submittedName>
        <fullName evidence="1">Uncharacterized protein</fullName>
    </submittedName>
</protein>